<reference evidence="1 2" key="1">
    <citation type="journal article" date="2023" name="Microorganisms">
        <title>Thiorhodovibrio frisius and Trv. litoralis spp. nov., Two Novel Members from a Clade of Fastidious Purple Sulfur Bacteria That Exhibit Unique Red-Shifted Light-Harvesting Capabilities.</title>
        <authorList>
            <person name="Methner A."/>
            <person name="Kuzyk S.B."/>
            <person name="Petersen J."/>
            <person name="Bauer S."/>
            <person name="Brinkmann H."/>
            <person name="Sichau K."/>
            <person name="Wanner G."/>
            <person name="Wolf J."/>
            <person name="Neumann-Schaal M."/>
            <person name="Henke P."/>
            <person name="Tank M."/>
            <person name="Sproer C."/>
            <person name="Bunk B."/>
            <person name="Overmann J."/>
        </authorList>
    </citation>
    <scope>NUCLEOTIDE SEQUENCE [LARGE SCALE GENOMIC DNA]</scope>
    <source>
        <strain evidence="1 2">DSM 6702</strain>
    </source>
</reference>
<evidence type="ECO:0000313" key="1">
    <source>
        <dbReference type="EMBL" id="WPL17361.1"/>
    </source>
</evidence>
<dbReference type="Proteomes" id="UP001432180">
    <property type="component" value="Chromosome"/>
</dbReference>
<proteinExistence type="predicted"/>
<name>A0ABZ0S8M9_9GAMM</name>
<accession>A0ABZ0S8M9</accession>
<dbReference type="EMBL" id="CP121472">
    <property type="protein sequence ID" value="WPL17361.1"/>
    <property type="molecule type" value="Genomic_DNA"/>
</dbReference>
<keyword evidence="2" id="KW-1185">Reference proteome</keyword>
<protein>
    <submittedName>
        <fullName evidence="1">Uncharacterized protein</fullName>
    </submittedName>
</protein>
<organism evidence="1 2">
    <name type="scientific">Thiorhodovibrio winogradskyi</name>
    <dbReference type="NCBI Taxonomy" id="77007"/>
    <lineage>
        <taxon>Bacteria</taxon>
        <taxon>Pseudomonadati</taxon>
        <taxon>Pseudomonadota</taxon>
        <taxon>Gammaproteobacteria</taxon>
        <taxon>Chromatiales</taxon>
        <taxon>Chromatiaceae</taxon>
        <taxon>Thiorhodovibrio</taxon>
    </lineage>
</organism>
<dbReference type="RefSeq" id="WP_328987871.1">
    <property type="nucleotide sequence ID" value="NZ_CP121472.1"/>
</dbReference>
<gene>
    <name evidence="1" type="ORF">Thiowin_02368</name>
</gene>
<sequence length="77" mass="8673">MTAIQFKVPDQVEQAFNAVFADQDKDAIIADLMRQAIARAESQGQRHKAISRILDRRTRAPIRTEADIAAARREGRP</sequence>
<evidence type="ECO:0000313" key="2">
    <source>
        <dbReference type="Proteomes" id="UP001432180"/>
    </source>
</evidence>